<gene>
    <name evidence="2" type="ORF">GPY51_21645</name>
</gene>
<evidence type="ECO:0000259" key="1">
    <source>
        <dbReference type="Pfam" id="PF00753"/>
    </source>
</evidence>
<dbReference type="InterPro" id="IPR052159">
    <property type="entry name" value="Competence_DNA_uptake"/>
</dbReference>
<dbReference type="AlphaFoldDB" id="A0A6L9JX80"/>
<reference evidence="2 3" key="1">
    <citation type="submission" date="2019-12" db="EMBL/GenBank/DDBJ databases">
        <title>Engineering Photorhabdus to improve their lethality against agricultural pests.</title>
        <authorList>
            <person name="Machado R.A.R."/>
        </authorList>
    </citation>
    <scope>NUCLEOTIDE SEQUENCE [LARGE SCALE GENOMIC DNA]</scope>
    <source>
        <strain evidence="2 3">EN01</strain>
    </source>
</reference>
<protein>
    <submittedName>
        <fullName evidence="2">MBL fold metallo-hydrolase</fullName>
    </submittedName>
</protein>
<dbReference type="KEGG" id="plum:A4R40_21540"/>
<dbReference type="GeneID" id="48850556"/>
<dbReference type="InterPro" id="IPR036866">
    <property type="entry name" value="RibonucZ/Hydroxyglut_hydro"/>
</dbReference>
<dbReference type="SUPFAM" id="SSF56281">
    <property type="entry name" value="Metallo-hydrolase/oxidoreductase"/>
    <property type="match status" value="1"/>
</dbReference>
<dbReference type="InterPro" id="IPR001279">
    <property type="entry name" value="Metallo-B-lactamas"/>
</dbReference>
<dbReference type="RefSeq" id="WP_011148437.1">
    <property type="nucleotide sequence ID" value="NZ_CAWMTZ010000261.1"/>
</dbReference>
<dbReference type="Gene3D" id="3.60.15.10">
    <property type="entry name" value="Ribonuclease Z/Hydroxyacylglutathione hydrolase-like"/>
    <property type="match status" value="1"/>
</dbReference>
<dbReference type="PANTHER" id="PTHR30619:SF1">
    <property type="entry name" value="RECOMBINATION PROTEIN 2"/>
    <property type="match status" value="1"/>
</dbReference>
<name>A0A6L9JX80_PHOLM</name>
<dbReference type="Pfam" id="PF00753">
    <property type="entry name" value="Lactamase_B"/>
    <property type="match status" value="1"/>
</dbReference>
<feature type="domain" description="Metallo-beta-lactamase" evidence="1">
    <location>
        <begin position="23"/>
        <end position="77"/>
    </location>
</feature>
<sequence>MLRLKVLKAKNGDCILLSWENNGVTRNILIDGGKSSVYKTGPLKGELYKTLKLIEERNERVDKLILTHVDDDHIGGILNGFRSGELLISLCDKVWFNSGKLIKEAFDSDVLPENELELERINVQDGKTSIQQGVSFEKRISELGIWENWLIESGYTCEFFGAKITVLSPKREDLARLLCKWEKEVPQSITSGKKTDYGKSLEELNLNDKFLSDKSIHNGSSIAILFEYNNHKILLLGDAHDGVVCDAISSLKDEQGQNISSSNKLKVDYIKLSHHGSEFNTSARFLNLIDCKNFIISTDGSSHELPNKKTIARIVKNVDNANIIFNYPTLLNRIFSVKEIEELKNIGITTDNCDELIHVK</sequence>
<evidence type="ECO:0000313" key="3">
    <source>
        <dbReference type="Proteomes" id="UP000479300"/>
    </source>
</evidence>
<comment type="caution">
    <text evidence="2">The sequence shown here is derived from an EMBL/GenBank/DDBJ whole genome shotgun (WGS) entry which is preliminary data.</text>
</comment>
<organism evidence="2 3">
    <name type="scientific">Photorhabdus laumondii subsp. laumondii</name>
    <name type="common">Photorhabdus luminescens subsp. laumondii</name>
    <dbReference type="NCBI Taxonomy" id="141679"/>
    <lineage>
        <taxon>Bacteria</taxon>
        <taxon>Pseudomonadati</taxon>
        <taxon>Pseudomonadota</taxon>
        <taxon>Gammaproteobacteria</taxon>
        <taxon>Enterobacterales</taxon>
        <taxon>Morganellaceae</taxon>
        <taxon>Photorhabdus</taxon>
    </lineage>
</organism>
<dbReference type="GO" id="GO:0016787">
    <property type="term" value="F:hydrolase activity"/>
    <property type="evidence" value="ECO:0007669"/>
    <property type="project" value="UniProtKB-KW"/>
</dbReference>
<dbReference type="OMA" id="HIDSDHI"/>
<dbReference type="PANTHER" id="PTHR30619">
    <property type="entry name" value="DNA INTERNALIZATION/COMPETENCE PROTEIN COMEC/REC2"/>
    <property type="match status" value="1"/>
</dbReference>
<dbReference type="EMBL" id="WSFA01000076">
    <property type="protein sequence ID" value="NDL41282.1"/>
    <property type="molecule type" value="Genomic_DNA"/>
</dbReference>
<proteinExistence type="predicted"/>
<accession>A0A6L9JX80</accession>
<keyword evidence="2" id="KW-0378">Hydrolase</keyword>
<evidence type="ECO:0000313" key="2">
    <source>
        <dbReference type="EMBL" id="NDL41282.1"/>
    </source>
</evidence>
<dbReference type="Proteomes" id="UP000479300">
    <property type="component" value="Unassembled WGS sequence"/>
</dbReference>